<protein>
    <submittedName>
        <fullName evidence="1">Uncharacterized protein</fullName>
    </submittedName>
</protein>
<dbReference type="VEuPathDB" id="VectorBase:ADIR014142"/>
<proteinExistence type="predicted"/>
<dbReference type="AlphaFoldDB" id="A0A182NW58"/>
<accession>A0A182NW58</accession>
<organism evidence="1 2">
    <name type="scientific">Anopheles dirus</name>
    <dbReference type="NCBI Taxonomy" id="7168"/>
    <lineage>
        <taxon>Eukaryota</taxon>
        <taxon>Metazoa</taxon>
        <taxon>Ecdysozoa</taxon>
        <taxon>Arthropoda</taxon>
        <taxon>Hexapoda</taxon>
        <taxon>Insecta</taxon>
        <taxon>Pterygota</taxon>
        <taxon>Neoptera</taxon>
        <taxon>Endopterygota</taxon>
        <taxon>Diptera</taxon>
        <taxon>Nematocera</taxon>
        <taxon>Culicoidea</taxon>
        <taxon>Culicidae</taxon>
        <taxon>Anophelinae</taxon>
        <taxon>Anopheles</taxon>
    </lineage>
</organism>
<dbReference type="Proteomes" id="UP000075884">
    <property type="component" value="Unassembled WGS sequence"/>
</dbReference>
<dbReference type="EnsemblMetazoa" id="ADIR014142-RA">
    <property type="protein sequence ID" value="ADIR014142-PA"/>
    <property type="gene ID" value="ADIR014142"/>
</dbReference>
<name>A0A182NW58_9DIPT</name>
<keyword evidence="2" id="KW-1185">Reference proteome</keyword>
<reference evidence="1" key="2">
    <citation type="submission" date="2020-05" db="UniProtKB">
        <authorList>
            <consortium name="EnsemblMetazoa"/>
        </authorList>
    </citation>
    <scope>IDENTIFICATION</scope>
    <source>
        <strain evidence="1">WRAIR2</strain>
    </source>
</reference>
<evidence type="ECO:0000313" key="1">
    <source>
        <dbReference type="EnsemblMetazoa" id="ADIR014142-PA"/>
    </source>
</evidence>
<reference evidence="2" key="1">
    <citation type="submission" date="2013-03" db="EMBL/GenBank/DDBJ databases">
        <title>The Genome Sequence of Anopheles dirus WRAIR2.</title>
        <authorList>
            <consortium name="The Broad Institute Genomics Platform"/>
            <person name="Neafsey D.E."/>
            <person name="Walton C."/>
            <person name="Walker B."/>
            <person name="Young S.K."/>
            <person name="Zeng Q."/>
            <person name="Gargeya S."/>
            <person name="Fitzgerald M."/>
            <person name="Haas B."/>
            <person name="Abouelleil A."/>
            <person name="Allen A.W."/>
            <person name="Alvarado L."/>
            <person name="Arachchi H.M."/>
            <person name="Berlin A.M."/>
            <person name="Chapman S.B."/>
            <person name="Gainer-Dewar J."/>
            <person name="Goldberg J."/>
            <person name="Griggs A."/>
            <person name="Gujja S."/>
            <person name="Hansen M."/>
            <person name="Howarth C."/>
            <person name="Imamovic A."/>
            <person name="Ireland A."/>
            <person name="Larimer J."/>
            <person name="McCowan C."/>
            <person name="Murphy C."/>
            <person name="Pearson M."/>
            <person name="Poon T.W."/>
            <person name="Priest M."/>
            <person name="Roberts A."/>
            <person name="Saif S."/>
            <person name="Shea T."/>
            <person name="Sisk P."/>
            <person name="Sykes S."/>
            <person name="Wortman J."/>
            <person name="Nusbaum C."/>
            <person name="Birren B."/>
        </authorList>
    </citation>
    <scope>NUCLEOTIDE SEQUENCE [LARGE SCALE GENOMIC DNA]</scope>
    <source>
        <strain evidence="2">WRAIR2</strain>
    </source>
</reference>
<sequence>MLYRRIWCARFRVRHSTRRLIRSVRVDGGNPRVPRVSLPQPQVRCVPAEWCPVLSALQGPCHGARADDPGSLSGLNPWT</sequence>
<evidence type="ECO:0000313" key="2">
    <source>
        <dbReference type="Proteomes" id="UP000075884"/>
    </source>
</evidence>